<accession>A0ABY1QT81</accession>
<dbReference type="PANTHER" id="PTHR30349:SF64">
    <property type="entry name" value="PROPHAGE INTEGRASE INTD-RELATED"/>
    <property type="match status" value="1"/>
</dbReference>
<evidence type="ECO:0000256" key="1">
    <source>
        <dbReference type="ARBA" id="ARBA00023172"/>
    </source>
</evidence>
<evidence type="ECO:0000259" key="2">
    <source>
        <dbReference type="PROSITE" id="PS51898"/>
    </source>
</evidence>
<gene>
    <name evidence="3" type="ORF">SAMN06265222_1262</name>
</gene>
<dbReference type="InterPro" id="IPR011010">
    <property type="entry name" value="DNA_brk_join_enz"/>
</dbReference>
<organism evidence="3 4">
    <name type="scientific">Neorhodopirellula lusitana</name>
    <dbReference type="NCBI Taxonomy" id="445327"/>
    <lineage>
        <taxon>Bacteria</taxon>
        <taxon>Pseudomonadati</taxon>
        <taxon>Planctomycetota</taxon>
        <taxon>Planctomycetia</taxon>
        <taxon>Pirellulales</taxon>
        <taxon>Pirellulaceae</taxon>
        <taxon>Neorhodopirellula</taxon>
    </lineage>
</organism>
<feature type="domain" description="Tyr recombinase" evidence="2">
    <location>
        <begin position="1"/>
        <end position="168"/>
    </location>
</feature>
<protein>
    <submittedName>
        <fullName evidence="3">Phage integrase family protein</fullName>
    </submittedName>
</protein>
<name>A0ABY1QT81_9BACT</name>
<comment type="caution">
    <text evidence="3">The sequence shown here is derived from an EMBL/GenBank/DDBJ whole genome shotgun (WGS) entry which is preliminary data.</text>
</comment>
<dbReference type="Proteomes" id="UP001158067">
    <property type="component" value="Unassembled WGS sequence"/>
</dbReference>
<keyword evidence="1" id="KW-0233">DNA recombination</keyword>
<dbReference type="PANTHER" id="PTHR30349">
    <property type="entry name" value="PHAGE INTEGRASE-RELATED"/>
    <property type="match status" value="1"/>
</dbReference>
<evidence type="ECO:0000313" key="4">
    <source>
        <dbReference type="Proteomes" id="UP001158067"/>
    </source>
</evidence>
<dbReference type="InterPro" id="IPR013762">
    <property type="entry name" value="Integrase-like_cat_sf"/>
</dbReference>
<dbReference type="InterPro" id="IPR050090">
    <property type="entry name" value="Tyrosine_recombinase_XerCD"/>
</dbReference>
<sequence length="186" mass="21739">MQIEEGTILVRDGKGEKDRITALPEQAKLEVIEQMESCRTRHQRDLERGEGQVHLPDALMRKYPNDSRQFRWQWLFPSPRSRPDPRTGQYWRHHVSEDYLSRAFARALRESNVLKNAVPHTLRHSFATHLLEAGSDIRTVQELMGHADIKTTMTYLHVMNRPGLSVTSPLDRIEENLDRMKENTET</sequence>
<dbReference type="SUPFAM" id="SSF56349">
    <property type="entry name" value="DNA breaking-rejoining enzymes"/>
    <property type="match status" value="1"/>
</dbReference>
<dbReference type="InterPro" id="IPR002104">
    <property type="entry name" value="Integrase_catalytic"/>
</dbReference>
<proteinExistence type="predicted"/>
<dbReference type="Gene3D" id="1.10.443.10">
    <property type="entry name" value="Intergrase catalytic core"/>
    <property type="match status" value="1"/>
</dbReference>
<dbReference type="EMBL" id="FXUG01000026">
    <property type="protein sequence ID" value="SMP78400.1"/>
    <property type="molecule type" value="Genomic_DNA"/>
</dbReference>
<keyword evidence="4" id="KW-1185">Reference proteome</keyword>
<dbReference type="Pfam" id="PF00589">
    <property type="entry name" value="Phage_integrase"/>
    <property type="match status" value="1"/>
</dbReference>
<reference evidence="3 4" key="1">
    <citation type="submission" date="2017-05" db="EMBL/GenBank/DDBJ databases">
        <authorList>
            <person name="Varghese N."/>
            <person name="Submissions S."/>
        </authorList>
    </citation>
    <scope>NUCLEOTIDE SEQUENCE [LARGE SCALE GENOMIC DNA]</scope>
    <source>
        <strain evidence="3 4">DSM 25457</strain>
    </source>
</reference>
<evidence type="ECO:0000313" key="3">
    <source>
        <dbReference type="EMBL" id="SMP78400.1"/>
    </source>
</evidence>
<dbReference type="PROSITE" id="PS51898">
    <property type="entry name" value="TYR_RECOMBINASE"/>
    <property type="match status" value="1"/>
</dbReference>